<sequence>MIKAVIFDLDGTLIQTEELKARSYAQATHLLTKRMVSEEDVLDVFGDLVGLSREKVLQGLVKEFQIEFKSSLETEALFEIEQKLIEKRLEIYHEILEDVDMLSEHFCEDTLGLFRKIAEEKHCKVVLATMSHLLEAKKVTSVIGIYDKFDLILTKDDVENGKPNPEIYLKAIEKLQLRSNECLVLEDSVNGIKAAKAAKIPVFAVTNSITRKSVLESNLVQPEFLVDNMKNLSGQVFNFIQSMKDQ</sequence>
<proteinExistence type="inferred from homology"/>
<evidence type="ECO:0000313" key="7">
    <source>
        <dbReference type="Proteomes" id="UP000718451"/>
    </source>
</evidence>
<dbReference type="Gene3D" id="1.10.150.240">
    <property type="entry name" value="Putative phosphatase, domain 2"/>
    <property type="match status" value="1"/>
</dbReference>
<dbReference type="Gene3D" id="3.40.50.1000">
    <property type="entry name" value="HAD superfamily/HAD-like"/>
    <property type="match status" value="1"/>
</dbReference>
<evidence type="ECO:0000256" key="2">
    <source>
        <dbReference type="ARBA" id="ARBA00006171"/>
    </source>
</evidence>
<dbReference type="InterPro" id="IPR051600">
    <property type="entry name" value="Beta-PGM-like"/>
</dbReference>
<dbReference type="Proteomes" id="UP000718451">
    <property type="component" value="Unassembled WGS sequence"/>
</dbReference>
<keyword evidence="7" id="KW-1185">Reference proteome</keyword>
<organism evidence="6 7">
    <name type="scientific">Croceivirga thetidis</name>
    <dbReference type="NCBI Taxonomy" id="2721623"/>
    <lineage>
        <taxon>Bacteria</taxon>
        <taxon>Pseudomonadati</taxon>
        <taxon>Bacteroidota</taxon>
        <taxon>Flavobacteriia</taxon>
        <taxon>Flavobacteriales</taxon>
        <taxon>Flavobacteriaceae</taxon>
        <taxon>Croceivirga</taxon>
    </lineage>
</organism>
<dbReference type="SFLD" id="SFLDG01129">
    <property type="entry name" value="C1.5:_HAD__Beta-PGM__Phosphata"/>
    <property type="match status" value="1"/>
</dbReference>
<dbReference type="PANTHER" id="PTHR46193:SF18">
    <property type="entry name" value="HEXITOL PHOSPHATASE B"/>
    <property type="match status" value="1"/>
</dbReference>
<keyword evidence="3" id="KW-0479">Metal-binding</keyword>
<dbReference type="InterPro" id="IPR023198">
    <property type="entry name" value="PGP-like_dom2"/>
</dbReference>
<dbReference type="NCBIfam" id="TIGR01509">
    <property type="entry name" value="HAD-SF-IA-v3"/>
    <property type="match status" value="1"/>
</dbReference>
<comment type="similarity">
    <text evidence="2">Belongs to the HAD-like hydrolase superfamily. CbbY/CbbZ/Gph/YieH family.</text>
</comment>
<gene>
    <name evidence="6" type="ORF">HCU67_11125</name>
</gene>
<name>A0ABX1GRC4_9FLAO</name>
<dbReference type="SUPFAM" id="SSF56784">
    <property type="entry name" value="HAD-like"/>
    <property type="match status" value="1"/>
</dbReference>
<dbReference type="InterPro" id="IPR023214">
    <property type="entry name" value="HAD_sf"/>
</dbReference>
<evidence type="ECO:0000256" key="3">
    <source>
        <dbReference type="ARBA" id="ARBA00022723"/>
    </source>
</evidence>
<dbReference type="NCBIfam" id="TIGR01549">
    <property type="entry name" value="HAD-SF-IA-v1"/>
    <property type="match status" value="1"/>
</dbReference>
<accession>A0ABX1GRC4</accession>
<comment type="cofactor">
    <cofactor evidence="1">
        <name>Mg(2+)</name>
        <dbReference type="ChEBI" id="CHEBI:18420"/>
    </cofactor>
</comment>
<evidence type="ECO:0000256" key="5">
    <source>
        <dbReference type="ARBA" id="ARBA00023277"/>
    </source>
</evidence>
<evidence type="ECO:0000313" key="6">
    <source>
        <dbReference type="EMBL" id="NKI32497.1"/>
    </source>
</evidence>
<dbReference type="Pfam" id="PF00702">
    <property type="entry name" value="Hydrolase"/>
    <property type="match status" value="1"/>
</dbReference>
<dbReference type="EMBL" id="JAAWWL010000002">
    <property type="protein sequence ID" value="NKI32497.1"/>
    <property type="molecule type" value="Genomic_DNA"/>
</dbReference>
<dbReference type="InterPro" id="IPR036412">
    <property type="entry name" value="HAD-like_sf"/>
</dbReference>
<keyword evidence="4" id="KW-0460">Magnesium</keyword>
<comment type="caution">
    <text evidence="6">The sequence shown here is derived from an EMBL/GenBank/DDBJ whole genome shotgun (WGS) entry which is preliminary data.</text>
</comment>
<evidence type="ECO:0000256" key="1">
    <source>
        <dbReference type="ARBA" id="ARBA00001946"/>
    </source>
</evidence>
<keyword evidence="5" id="KW-0119">Carbohydrate metabolism</keyword>
<evidence type="ECO:0000256" key="4">
    <source>
        <dbReference type="ARBA" id="ARBA00022842"/>
    </source>
</evidence>
<reference evidence="6 7" key="1">
    <citation type="submission" date="2020-04" db="EMBL/GenBank/DDBJ databases">
        <authorList>
            <person name="Yoon J."/>
        </authorList>
    </citation>
    <scope>NUCLEOTIDE SEQUENCE [LARGE SCALE GENOMIC DNA]</scope>
    <source>
        <strain evidence="6 7">DJ-13</strain>
    </source>
</reference>
<dbReference type="InterPro" id="IPR006439">
    <property type="entry name" value="HAD-SF_hydro_IA"/>
</dbReference>
<protein>
    <submittedName>
        <fullName evidence="6">HAD family phosphatase</fullName>
    </submittedName>
</protein>
<dbReference type="SFLD" id="SFLDS00003">
    <property type="entry name" value="Haloacid_Dehalogenase"/>
    <property type="match status" value="1"/>
</dbReference>
<dbReference type="RefSeq" id="WP_168552693.1">
    <property type="nucleotide sequence ID" value="NZ_JAAWWL010000002.1"/>
</dbReference>
<dbReference type="PANTHER" id="PTHR46193">
    <property type="entry name" value="6-PHOSPHOGLUCONATE PHOSPHATASE"/>
    <property type="match status" value="1"/>
</dbReference>